<dbReference type="GO" id="GO:0005829">
    <property type="term" value="C:cytosol"/>
    <property type="evidence" value="ECO:0007669"/>
    <property type="project" value="TreeGrafter"/>
</dbReference>
<gene>
    <name evidence="4" type="primary">RPS18A</name>
    <name evidence="4" type="ORF">KSP39_PZI009538</name>
</gene>
<dbReference type="Gene3D" id="1.10.8.50">
    <property type="match status" value="1"/>
</dbReference>
<evidence type="ECO:0000256" key="1">
    <source>
        <dbReference type="ARBA" id="ARBA00008080"/>
    </source>
</evidence>
<dbReference type="GO" id="GO:0006412">
    <property type="term" value="P:translation"/>
    <property type="evidence" value="ECO:0007669"/>
    <property type="project" value="InterPro"/>
</dbReference>
<keyword evidence="2 4" id="KW-0689">Ribosomal protein</keyword>
<protein>
    <submittedName>
        <fullName evidence="4">40S ribosomal protein S18</fullName>
    </submittedName>
</protein>
<organism evidence="4 5">
    <name type="scientific">Platanthera zijinensis</name>
    <dbReference type="NCBI Taxonomy" id="2320716"/>
    <lineage>
        <taxon>Eukaryota</taxon>
        <taxon>Viridiplantae</taxon>
        <taxon>Streptophyta</taxon>
        <taxon>Embryophyta</taxon>
        <taxon>Tracheophyta</taxon>
        <taxon>Spermatophyta</taxon>
        <taxon>Magnoliopsida</taxon>
        <taxon>Liliopsida</taxon>
        <taxon>Asparagales</taxon>
        <taxon>Orchidaceae</taxon>
        <taxon>Orchidoideae</taxon>
        <taxon>Orchideae</taxon>
        <taxon>Orchidinae</taxon>
        <taxon>Platanthera</taxon>
    </lineage>
</organism>
<dbReference type="GO" id="GO:0003723">
    <property type="term" value="F:RNA binding"/>
    <property type="evidence" value="ECO:0007669"/>
    <property type="project" value="InterPro"/>
</dbReference>
<keyword evidence="5" id="KW-1185">Reference proteome</keyword>
<evidence type="ECO:0000313" key="4">
    <source>
        <dbReference type="EMBL" id="KAK8942923.1"/>
    </source>
</evidence>
<evidence type="ECO:0000256" key="3">
    <source>
        <dbReference type="ARBA" id="ARBA00023274"/>
    </source>
</evidence>
<comment type="similarity">
    <text evidence="1">Belongs to the universal ribosomal protein uS13 family.</text>
</comment>
<comment type="caution">
    <text evidence="4">The sequence shown here is derived from an EMBL/GenBank/DDBJ whole genome shotgun (WGS) entry which is preliminary data.</text>
</comment>
<dbReference type="GO" id="GO:0015935">
    <property type="term" value="C:small ribosomal subunit"/>
    <property type="evidence" value="ECO:0007669"/>
    <property type="project" value="TreeGrafter"/>
</dbReference>
<dbReference type="Pfam" id="PF00416">
    <property type="entry name" value="Ribosomal_S13"/>
    <property type="match status" value="1"/>
</dbReference>
<dbReference type="PANTHER" id="PTHR10871:SF3">
    <property type="entry name" value="SMALL RIBOSOMAL SUBUNIT PROTEIN US13"/>
    <property type="match status" value="1"/>
</dbReference>
<evidence type="ECO:0000313" key="5">
    <source>
        <dbReference type="Proteomes" id="UP001418222"/>
    </source>
</evidence>
<dbReference type="InterPro" id="IPR010979">
    <property type="entry name" value="Ribosomal_uS13-like_H2TH"/>
</dbReference>
<dbReference type="AlphaFoldDB" id="A0AAP0BM32"/>
<dbReference type="PROSITE" id="PS50159">
    <property type="entry name" value="RIBOSOMAL_S13_2"/>
    <property type="match status" value="1"/>
</dbReference>
<sequence length="65" mass="7429">MSLIVNDDFQHILRVQNINVDGKKKIMFSLSFIKGIGRRFTSIVCKKADVDMNIICKTVSVSKKR</sequence>
<evidence type="ECO:0000256" key="2">
    <source>
        <dbReference type="ARBA" id="ARBA00022980"/>
    </source>
</evidence>
<dbReference type="EMBL" id="JBBWWQ010000007">
    <property type="protein sequence ID" value="KAK8942923.1"/>
    <property type="molecule type" value="Genomic_DNA"/>
</dbReference>
<dbReference type="SUPFAM" id="SSF46946">
    <property type="entry name" value="S13-like H2TH domain"/>
    <property type="match status" value="1"/>
</dbReference>
<keyword evidence="3" id="KW-0687">Ribonucleoprotein</keyword>
<reference evidence="4 5" key="1">
    <citation type="journal article" date="2022" name="Nat. Plants">
        <title>Genomes of leafy and leafless Platanthera orchids illuminate the evolution of mycoheterotrophy.</title>
        <authorList>
            <person name="Li M.H."/>
            <person name="Liu K.W."/>
            <person name="Li Z."/>
            <person name="Lu H.C."/>
            <person name="Ye Q.L."/>
            <person name="Zhang D."/>
            <person name="Wang J.Y."/>
            <person name="Li Y.F."/>
            <person name="Zhong Z.M."/>
            <person name="Liu X."/>
            <person name="Yu X."/>
            <person name="Liu D.K."/>
            <person name="Tu X.D."/>
            <person name="Liu B."/>
            <person name="Hao Y."/>
            <person name="Liao X.Y."/>
            <person name="Jiang Y.T."/>
            <person name="Sun W.H."/>
            <person name="Chen J."/>
            <person name="Chen Y.Q."/>
            <person name="Ai Y."/>
            <person name="Zhai J.W."/>
            <person name="Wu S.S."/>
            <person name="Zhou Z."/>
            <person name="Hsiao Y.Y."/>
            <person name="Wu W.L."/>
            <person name="Chen Y.Y."/>
            <person name="Lin Y.F."/>
            <person name="Hsu J.L."/>
            <person name="Li C.Y."/>
            <person name="Wang Z.W."/>
            <person name="Zhao X."/>
            <person name="Zhong W.Y."/>
            <person name="Ma X.K."/>
            <person name="Ma L."/>
            <person name="Huang J."/>
            <person name="Chen G.Z."/>
            <person name="Huang M.Z."/>
            <person name="Huang L."/>
            <person name="Peng D.H."/>
            <person name="Luo Y.B."/>
            <person name="Zou S.Q."/>
            <person name="Chen S.P."/>
            <person name="Lan S."/>
            <person name="Tsai W.C."/>
            <person name="Van de Peer Y."/>
            <person name="Liu Z.J."/>
        </authorList>
    </citation>
    <scope>NUCLEOTIDE SEQUENCE [LARGE SCALE GENOMIC DNA]</scope>
    <source>
        <strain evidence="4">Lor287</strain>
    </source>
</reference>
<name>A0AAP0BM32_9ASPA</name>
<accession>A0AAP0BM32</accession>
<proteinExistence type="inferred from homology"/>
<dbReference type="PANTHER" id="PTHR10871">
    <property type="entry name" value="30S RIBOSOMAL PROTEIN S13/40S RIBOSOMAL PROTEIN S18"/>
    <property type="match status" value="1"/>
</dbReference>
<dbReference type="Proteomes" id="UP001418222">
    <property type="component" value="Unassembled WGS sequence"/>
</dbReference>
<dbReference type="InterPro" id="IPR001892">
    <property type="entry name" value="Ribosomal_uS13"/>
</dbReference>
<dbReference type="GO" id="GO:0003735">
    <property type="term" value="F:structural constituent of ribosome"/>
    <property type="evidence" value="ECO:0007669"/>
    <property type="project" value="InterPro"/>
</dbReference>